<gene>
    <name evidence="2" type="ORF">NSU_3393</name>
</gene>
<keyword evidence="3" id="KW-1185">Reference proteome</keyword>
<proteinExistence type="predicted"/>
<accession>G6EGC2</accession>
<reference evidence="2 3" key="1">
    <citation type="journal article" date="2012" name="J. Bacteriol.">
        <title>Genome sequence of benzo(a)pyrene-degrading bacterium Novosphingobium pentaromativorans US6-1.</title>
        <authorList>
            <person name="Luo Y.R."/>
            <person name="Kang S.G."/>
            <person name="Kim S.J."/>
            <person name="Kim M.R."/>
            <person name="Li N."/>
            <person name="Lee J.H."/>
            <person name="Kwon K.K."/>
        </authorList>
    </citation>
    <scope>NUCLEOTIDE SEQUENCE [LARGE SCALE GENOMIC DNA]</scope>
    <source>
        <strain evidence="2 3">US6-1</strain>
    </source>
</reference>
<evidence type="ECO:0000313" key="2">
    <source>
        <dbReference type="EMBL" id="EHJ59811.1"/>
    </source>
</evidence>
<dbReference type="Gene3D" id="3.50.50.60">
    <property type="entry name" value="FAD/NAD(P)-binding domain"/>
    <property type="match status" value="1"/>
</dbReference>
<dbReference type="Proteomes" id="UP000004030">
    <property type="component" value="Unassembled WGS sequence"/>
</dbReference>
<feature type="domain" description="FAD/NAD(P)-binding" evidence="1">
    <location>
        <begin position="11"/>
        <end position="89"/>
    </location>
</feature>
<name>G6EGC2_9SPHN</name>
<dbReference type="InterPro" id="IPR023753">
    <property type="entry name" value="FAD/NAD-binding_dom"/>
</dbReference>
<comment type="caution">
    <text evidence="2">The sequence shown here is derived from an EMBL/GenBank/DDBJ whole genome shotgun (WGS) entry which is preliminary data.</text>
</comment>
<protein>
    <recommendedName>
        <fullName evidence="1">FAD/NAD(P)-binding domain-containing protein</fullName>
    </recommendedName>
</protein>
<evidence type="ECO:0000313" key="3">
    <source>
        <dbReference type="Proteomes" id="UP000004030"/>
    </source>
</evidence>
<dbReference type="SUPFAM" id="SSF51905">
    <property type="entry name" value="FAD/NAD(P)-binding domain"/>
    <property type="match status" value="1"/>
</dbReference>
<dbReference type="Pfam" id="PF07992">
    <property type="entry name" value="Pyr_redox_2"/>
    <property type="match status" value="1"/>
</dbReference>
<dbReference type="eggNOG" id="COG0446">
    <property type="taxonomic scope" value="Bacteria"/>
</dbReference>
<dbReference type="EMBL" id="AGFM01000054">
    <property type="protein sequence ID" value="EHJ59811.1"/>
    <property type="molecule type" value="Genomic_DNA"/>
</dbReference>
<organism evidence="2 3">
    <name type="scientific">Novosphingobium pentaromativorans US6-1</name>
    <dbReference type="NCBI Taxonomy" id="1088721"/>
    <lineage>
        <taxon>Bacteria</taxon>
        <taxon>Pseudomonadati</taxon>
        <taxon>Pseudomonadota</taxon>
        <taxon>Alphaproteobacteria</taxon>
        <taxon>Sphingomonadales</taxon>
        <taxon>Sphingomonadaceae</taxon>
        <taxon>Novosphingobium</taxon>
    </lineage>
</organism>
<evidence type="ECO:0000259" key="1">
    <source>
        <dbReference type="Pfam" id="PF07992"/>
    </source>
</evidence>
<dbReference type="GO" id="GO:0016491">
    <property type="term" value="F:oxidoreductase activity"/>
    <property type="evidence" value="ECO:0007669"/>
    <property type="project" value="InterPro"/>
</dbReference>
<dbReference type="PATRIC" id="fig|1088721.3.peg.3348"/>
<dbReference type="RefSeq" id="WP_007014301.1">
    <property type="nucleotide sequence ID" value="NZ_AGFM01000054.1"/>
</dbReference>
<dbReference type="Gene3D" id="3.40.50.720">
    <property type="entry name" value="NAD(P)-binding Rossmann-like Domain"/>
    <property type="match status" value="1"/>
</dbReference>
<sequence length="91" mass="9491">MNTAATPELLRELGADEVIVAICAIRGMPAIPGNVGAATGATADLDLVRRATHAWMPIGDKVVIIGGELVGVELAEFLMERGRQVTVVDVP</sequence>
<dbReference type="InterPro" id="IPR036188">
    <property type="entry name" value="FAD/NAD-bd_sf"/>
</dbReference>
<dbReference type="AlphaFoldDB" id="G6EGC2"/>